<comment type="caution">
    <text evidence="1">The sequence shown here is derived from an EMBL/GenBank/DDBJ whole genome shotgun (WGS) entry which is preliminary data.</text>
</comment>
<accession>A0A0B2VX35</accession>
<protein>
    <submittedName>
        <fullName evidence="1">Uncharacterized protein</fullName>
    </submittedName>
</protein>
<dbReference type="AlphaFoldDB" id="A0A0B2VX35"/>
<evidence type="ECO:0000313" key="1">
    <source>
        <dbReference type="EMBL" id="KHN88106.1"/>
    </source>
</evidence>
<proteinExistence type="predicted"/>
<gene>
    <name evidence="1" type="ORF">Tcan_08637</name>
</gene>
<sequence length="123" mass="14170">MAKFKRQKWCRDSKSKKQFGKGGCSGRYEATAVFERAVGKPKLKCPRFSRKPFFSFRRATERDRGDYGRCESVGWESFTVDIFSGRCISDSFIAATIHYVGDEPLKNAFLGLRKLEENRHSDL</sequence>
<keyword evidence="2" id="KW-1185">Reference proteome</keyword>
<evidence type="ECO:0000313" key="2">
    <source>
        <dbReference type="Proteomes" id="UP000031036"/>
    </source>
</evidence>
<dbReference type="EMBL" id="JPKZ01000269">
    <property type="protein sequence ID" value="KHN88106.1"/>
    <property type="molecule type" value="Genomic_DNA"/>
</dbReference>
<dbReference type="Proteomes" id="UP000031036">
    <property type="component" value="Unassembled WGS sequence"/>
</dbReference>
<organism evidence="1 2">
    <name type="scientific">Toxocara canis</name>
    <name type="common">Canine roundworm</name>
    <dbReference type="NCBI Taxonomy" id="6265"/>
    <lineage>
        <taxon>Eukaryota</taxon>
        <taxon>Metazoa</taxon>
        <taxon>Ecdysozoa</taxon>
        <taxon>Nematoda</taxon>
        <taxon>Chromadorea</taxon>
        <taxon>Rhabditida</taxon>
        <taxon>Spirurina</taxon>
        <taxon>Ascaridomorpha</taxon>
        <taxon>Ascaridoidea</taxon>
        <taxon>Toxocaridae</taxon>
        <taxon>Toxocara</taxon>
    </lineage>
</organism>
<dbReference type="OrthoDB" id="1607513at2759"/>
<reference evidence="1 2" key="1">
    <citation type="submission" date="2014-11" db="EMBL/GenBank/DDBJ databases">
        <title>Genetic blueprint of the zoonotic pathogen Toxocara canis.</title>
        <authorList>
            <person name="Zhu X.-Q."/>
            <person name="Korhonen P.K."/>
            <person name="Cai H."/>
            <person name="Young N.D."/>
            <person name="Nejsum P."/>
            <person name="von Samson-Himmelstjerna G."/>
            <person name="Boag P.R."/>
            <person name="Tan P."/>
            <person name="Li Q."/>
            <person name="Min J."/>
            <person name="Yang Y."/>
            <person name="Wang X."/>
            <person name="Fang X."/>
            <person name="Hall R.S."/>
            <person name="Hofmann A."/>
            <person name="Sternberg P.W."/>
            <person name="Jex A.R."/>
            <person name="Gasser R.B."/>
        </authorList>
    </citation>
    <scope>NUCLEOTIDE SEQUENCE [LARGE SCALE GENOMIC DNA]</scope>
    <source>
        <strain evidence="1">PN_DK_2014</strain>
    </source>
</reference>
<name>A0A0B2VX35_TOXCA</name>